<evidence type="ECO:0000313" key="2">
    <source>
        <dbReference type="Proteomes" id="UP000054007"/>
    </source>
</evidence>
<dbReference type="OrthoDB" id="3365698at2759"/>
<gene>
    <name evidence="1" type="ORF">CYLTODRAFT_427278</name>
</gene>
<name>A0A0D7AXB1_9AGAR</name>
<sequence length="445" mass="51106">MVTVLDLPDDVLQLIFHDACAAYVEIWYDFLRWRDPRPQRPPHHVLSSVCSRWHHIVQTRASLWTSIYVFFNTQTIESRWAFIKNSVSEALAKSRDAPITLRVWGTGYEVHPERAENNSLRGIMTLLAEHSSRWKYFRWDMQGINLSPDAFLPTSLPLPILEELHLACSADSDTDVPDAFKHVPRLMRLTAINVAKIDLSCSQLKTITLSCKNVDNISSISRQLHNYPLLESIQCLWVTSTHPTDLVLSHPNVRDLSVPSSDWLDQAYLPSLQTLNCQRIPQLQDLAFLERSKCALVSLVIENLTVPRKKSFLPFAPLFRALRHLTMRCHIHDIEDFIENILVPVADMDVLPVLETVTVTVYPTVIRLGTVRQDAPSISDEPWTSKVLMAYREFVLSHHHLSLLRLTFHAAKDQAGVEETKAFRDLKDCERLRRGFKLETKILLI</sequence>
<organism evidence="1 2">
    <name type="scientific">Cylindrobasidium torrendii FP15055 ss-10</name>
    <dbReference type="NCBI Taxonomy" id="1314674"/>
    <lineage>
        <taxon>Eukaryota</taxon>
        <taxon>Fungi</taxon>
        <taxon>Dikarya</taxon>
        <taxon>Basidiomycota</taxon>
        <taxon>Agaricomycotina</taxon>
        <taxon>Agaricomycetes</taxon>
        <taxon>Agaricomycetidae</taxon>
        <taxon>Agaricales</taxon>
        <taxon>Marasmiineae</taxon>
        <taxon>Physalacriaceae</taxon>
        <taxon>Cylindrobasidium</taxon>
    </lineage>
</organism>
<protein>
    <submittedName>
        <fullName evidence="1">Uncharacterized protein</fullName>
    </submittedName>
</protein>
<keyword evidence="2" id="KW-1185">Reference proteome</keyword>
<accession>A0A0D7AXB1</accession>
<reference evidence="1 2" key="1">
    <citation type="journal article" date="2015" name="Fungal Genet. Biol.">
        <title>Evolution of novel wood decay mechanisms in Agaricales revealed by the genome sequences of Fistulina hepatica and Cylindrobasidium torrendii.</title>
        <authorList>
            <person name="Floudas D."/>
            <person name="Held B.W."/>
            <person name="Riley R."/>
            <person name="Nagy L.G."/>
            <person name="Koehler G."/>
            <person name="Ransdell A.S."/>
            <person name="Younus H."/>
            <person name="Chow J."/>
            <person name="Chiniquy J."/>
            <person name="Lipzen A."/>
            <person name="Tritt A."/>
            <person name="Sun H."/>
            <person name="Haridas S."/>
            <person name="LaButti K."/>
            <person name="Ohm R.A."/>
            <person name="Kues U."/>
            <person name="Blanchette R.A."/>
            <person name="Grigoriev I.V."/>
            <person name="Minto R.E."/>
            <person name="Hibbett D.S."/>
        </authorList>
    </citation>
    <scope>NUCLEOTIDE SEQUENCE [LARGE SCALE GENOMIC DNA]</scope>
    <source>
        <strain evidence="1 2">FP15055 ss-10</strain>
    </source>
</reference>
<dbReference type="SUPFAM" id="SSF52047">
    <property type="entry name" value="RNI-like"/>
    <property type="match status" value="1"/>
</dbReference>
<evidence type="ECO:0000313" key="1">
    <source>
        <dbReference type="EMBL" id="KIY61916.1"/>
    </source>
</evidence>
<proteinExistence type="predicted"/>
<dbReference type="Proteomes" id="UP000054007">
    <property type="component" value="Unassembled WGS sequence"/>
</dbReference>
<dbReference type="AlphaFoldDB" id="A0A0D7AXB1"/>
<dbReference type="EMBL" id="KN880851">
    <property type="protein sequence ID" value="KIY61916.1"/>
    <property type="molecule type" value="Genomic_DNA"/>
</dbReference>